<evidence type="ECO:0000313" key="2">
    <source>
        <dbReference type="EMBL" id="CAD7660711.1"/>
    </source>
</evidence>
<feature type="region of interest" description="Disordered" evidence="1">
    <location>
        <begin position="20"/>
        <end position="48"/>
    </location>
</feature>
<gene>
    <name evidence="2" type="ORF">ONB1V03_LOCUS17274</name>
</gene>
<organism evidence="2">
    <name type="scientific">Oppiella nova</name>
    <dbReference type="NCBI Taxonomy" id="334625"/>
    <lineage>
        <taxon>Eukaryota</taxon>
        <taxon>Metazoa</taxon>
        <taxon>Ecdysozoa</taxon>
        <taxon>Arthropoda</taxon>
        <taxon>Chelicerata</taxon>
        <taxon>Arachnida</taxon>
        <taxon>Acari</taxon>
        <taxon>Acariformes</taxon>
        <taxon>Sarcoptiformes</taxon>
        <taxon>Oribatida</taxon>
        <taxon>Brachypylina</taxon>
        <taxon>Oppioidea</taxon>
        <taxon>Oppiidae</taxon>
        <taxon>Oppiella</taxon>
    </lineage>
</organism>
<feature type="compositionally biased region" description="Basic residues" evidence="1">
    <location>
        <begin position="37"/>
        <end position="48"/>
    </location>
</feature>
<sequence>CAAVRSGHLSQQNPVLLLRGAAAEPPRGGRPPGVLLHRSRVRGRPPPRERRRYRTLLYLLRGQERAYITVVYVVPRGAYTLGTDTTIATDPSQSHTSGAEFTISTSIRRVPVLVWWRCISDNCALSLSY</sequence>
<name>A0A7R9MI70_9ACAR</name>
<protein>
    <submittedName>
        <fullName evidence="2">Uncharacterized protein</fullName>
    </submittedName>
</protein>
<feature type="non-terminal residue" evidence="2">
    <location>
        <position position="129"/>
    </location>
</feature>
<dbReference type="EMBL" id="CAJPVJ010021046">
    <property type="protein sequence ID" value="CAG2177847.1"/>
    <property type="molecule type" value="Genomic_DNA"/>
</dbReference>
<evidence type="ECO:0000256" key="1">
    <source>
        <dbReference type="SAM" id="MobiDB-lite"/>
    </source>
</evidence>
<evidence type="ECO:0000313" key="3">
    <source>
        <dbReference type="Proteomes" id="UP000728032"/>
    </source>
</evidence>
<keyword evidence="3" id="KW-1185">Reference proteome</keyword>
<dbReference type="EMBL" id="OC935871">
    <property type="protein sequence ID" value="CAD7660711.1"/>
    <property type="molecule type" value="Genomic_DNA"/>
</dbReference>
<dbReference type="AlphaFoldDB" id="A0A7R9MI70"/>
<proteinExistence type="predicted"/>
<dbReference type="Proteomes" id="UP000728032">
    <property type="component" value="Unassembled WGS sequence"/>
</dbReference>
<accession>A0A7R9MI70</accession>
<reference evidence="2" key="1">
    <citation type="submission" date="2020-11" db="EMBL/GenBank/DDBJ databases">
        <authorList>
            <person name="Tran Van P."/>
        </authorList>
    </citation>
    <scope>NUCLEOTIDE SEQUENCE</scope>
</reference>